<name>B6XD57_9GAMM</name>
<feature type="transmembrane region" description="Helical" evidence="1">
    <location>
        <begin position="12"/>
        <end position="35"/>
    </location>
</feature>
<dbReference type="Proteomes" id="UP000003729">
    <property type="component" value="Unassembled WGS sequence"/>
</dbReference>
<comment type="caution">
    <text evidence="2">The sequence shown here is derived from an EMBL/GenBank/DDBJ whole genome shotgun (WGS) entry which is preliminary data.</text>
</comment>
<dbReference type="AlphaFoldDB" id="B6XD57"/>
<gene>
    <name evidence="2" type="ORF">PROVALCAL_01279</name>
</gene>
<keyword evidence="1" id="KW-0472">Membrane</keyword>
<evidence type="ECO:0000256" key="1">
    <source>
        <dbReference type="SAM" id="Phobius"/>
    </source>
</evidence>
<dbReference type="EMBL" id="ABXW01000019">
    <property type="protein sequence ID" value="EEB46555.1"/>
    <property type="molecule type" value="Genomic_DNA"/>
</dbReference>
<organism evidence="2 3">
    <name type="scientific">Providencia alcalifaciens DSM 30120</name>
    <dbReference type="NCBI Taxonomy" id="520999"/>
    <lineage>
        <taxon>Bacteria</taxon>
        <taxon>Pseudomonadati</taxon>
        <taxon>Pseudomonadota</taxon>
        <taxon>Gammaproteobacteria</taxon>
        <taxon>Enterobacterales</taxon>
        <taxon>Morganellaceae</taxon>
        <taxon>Providencia</taxon>
    </lineage>
</organism>
<protein>
    <recommendedName>
        <fullName evidence="4">ATP synthase F0 subunit 8</fullName>
    </recommendedName>
</protein>
<evidence type="ECO:0000313" key="3">
    <source>
        <dbReference type="Proteomes" id="UP000003729"/>
    </source>
</evidence>
<keyword evidence="1" id="KW-0812">Transmembrane</keyword>
<reference evidence="2 3" key="1">
    <citation type="submission" date="2008-10" db="EMBL/GenBank/DDBJ databases">
        <title>Draft genome sequence of Providencia alcalifaciens (DSM 30120).</title>
        <authorList>
            <person name="Sudarsanam P."/>
            <person name="Ley R."/>
            <person name="Guruge J."/>
            <person name="Turnbaugh P.J."/>
            <person name="Mahowald M."/>
            <person name="Liep D."/>
            <person name="Gordon J."/>
        </authorList>
    </citation>
    <scope>NUCLEOTIDE SEQUENCE [LARGE SCALE GENOMIC DNA]</scope>
    <source>
        <strain evidence="2 3">DSM 30120</strain>
    </source>
</reference>
<keyword evidence="1" id="KW-1133">Transmembrane helix</keyword>
<evidence type="ECO:0008006" key="4">
    <source>
        <dbReference type="Google" id="ProtNLM"/>
    </source>
</evidence>
<evidence type="ECO:0000313" key="2">
    <source>
        <dbReference type="EMBL" id="EEB46555.1"/>
    </source>
</evidence>
<reference evidence="2 3" key="2">
    <citation type="submission" date="2008-10" db="EMBL/GenBank/DDBJ databases">
        <authorList>
            <person name="Fulton L."/>
            <person name="Clifton S."/>
            <person name="Fulton B."/>
            <person name="Xu J."/>
            <person name="Minx P."/>
            <person name="Pepin K.H."/>
            <person name="Johnson M."/>
            <person name="Bhonagiri V."/>
            <person name="Nash W.E."/>
            <person name="Mardis E.R."/>
            <person name="Wilson R.K."/>
        </authorList>
    </citation>
    <scope>NUCLEOTIDE SEQUENCE [LARGE SCALE GENOMIC DNA]</scope>
    <source>
        <strain evidence="2 3">DSM 30120</strain>
    </source>
</reference>
<accession>B6XD57</accession>
<sequence length="43" mass="5091">MSLSVDLLQLNDFMVCIFTLFIFSMLYLSIFVFYFKPELSNLS</sequence>
<proteinExistence type="predicted"/>